<keyword evidence="3" id="KW-1185">Reference proteome</keyword>
<dbReference type="EMBL" id="JACIJD010000009">
    <property type="protein sequence ID" value="MBB5694267.1"/>
    <property type="molecule type" value="Genomic_DNA"/>
</dbReference>
<feature type="domain" description="Methyltransferase" evidence="1">
    <location>
        <begin position="59"/>
        <end position="144"/>
    </location>
</feature>
<dbReference type="SUPFAM" id="SSF53335">
    <property type="entry name" value="S-adenosyl-L-methionine-dependent methyltransferases"/>
    <property type="match status" value="1"/>
</dbReference>
<dbReference type="InterPro" id="IPR029063">
    <property type="entry name" value="SAM-dependent_MTases_sf"/>
</dbReference>
<dbReference type="Pfam" id="PF13649">
    <property type="entry name" value="Methyltransf_25"/>
    <property type="match status" value="1"/>
</dbReference>
<evidence type="ECO:0000259" key="1">
    <source>
        <dbReference type="Pfam" id="PF13649"/>
    </source>
</evidence>
<comment type="caution">
    <text evidence="2">The sequence shown here is derived from an EMBL/GenBank/DDBJ whole genome shotgun (WGS) entry which is preliminary data.</text>
</comment>
<gene>
    <name evidence="2" type="ORF">FHS87_002312</name>
</gene>
<reference evidence="2 3" key="1">
    <citation type="submission" date="2020-08" db="EMBL/GenBank/DDBJ databases">
        <title>Genomic Encyclopedia of Type Strains, Phase IV (KMG-IV): sequencing the most valuable type-strain genomes for metagenomic binning, comparative biology and taxonomic classification.</title>
        <authorList>
            <person name="Goeker M."/>
        </authorList>
    </citation>
    <scope>NUCLEOTIDE SEQUENCE [LARGE SCALE GENOMIC DNA]</scope>
    <source>
        <strain evidence="2 3">DSM 25622</strain>
    </source>
</reference>
<sequence length="225" mass="22970">MPDGAATPPDPSALIAAVAARYAGASRFTRGYVGSKLRRDPSTAAILALAGRAGGLGHVADLGCGRGQLALALLLSGAASRVTGLDYEGAKVAEARAAGAGLAADFARADLTAAEVPDCDTVLMVDVLYQLPEAAQAPLLACIAGAARRRAVLRLFDPERGWRSRFGMAMEHAGRAIRGDGAAVRPMRVAEVAAPLEAAGFRCTVSPCWAGTPLPNVLLVAERGA</sequence>
<keyword evidence="2" id="KW-0489">Methyltransferase</keyword>
<name>A0A840YD41_9PROT</name>
<dbReference type="GO" id="GO:0008168">
    <property type="term" value="F:methyltransferase activity"/>
    <property type="evidence" value="ECO:0007669"/>
    <property type="project" value="UniProtKB-KW"/>
</dbReference>
<protein>
    <submittedName>
        <fullName evidence="2">SAM-dependent methyltransferase</fullName>
    </submittedName>
</protein>
<dbReference type="Gene3D" id="3.40.50.150">
    <property type="entry name" value="Vaccinia Virus protein VP39"/>
    <property type="match status" value="1"/>
</dbReference>
<evidence type="ECO:0000313" key="2">
    <source>
        <dbReference type="EMBL" id="MBB5694267.1"/>
    </source>
</evidence>
<dbReference type="Proteomes" id="UP000580654">
    <property type="component" value="Unassembled WGS sequence"/>
</dbReference>
<dbReference type="GO" id="GO:0032259">
    <property type="term" value="P:methylation"/>
    <property type="evidence" value="ECO:0007669"/>
    <property type="project" value="UniProtKB-KW"/>
</dbReference>
<dbReference type="InterPro" id="IPR041698">
    <property type="entry name" value="Methyltransf_25"/>
</dbReference>
<dbReference type="RefSeq" id="WP_184518020.1">
    <property type="nucleotide sequence ID" value="NZ_JACIJD010000009.1"/>
</dbReference>
<organism evidence="2 3">
    <name type="scientific">Muricoccus pecuniae</name>
    <dbReference type="NCBI Taxonomy" id="693023"/>
    <lineage>
        <taxon>Bacteria</taxon>
        <taxon>Pseudomonadati</taxon>
        <taxon>Pseudomonadota</taxon>
        <taxon>Alphaproteobacteria</taxon>
        <taxon>Acetobacterales</taxon>
        <taxon>Roseomonadaceae</taxon>
        <taxon>Muricoccus</taxon>
    </lineage>
</organism>
<keyword evidence="2" id="KW-0808">Transferase</keyword>
<proteinExistence type="predicted"/>
<evidence type="ECO:0000313" key="3">
    <source>
        <dbReference type="Proteomes" id="UP000580654"/>
    </source>
</evidence>
<dbReference type="AlphaFoldDB" id="A0A840YD41"/>
<accession>A0A840YD41</accession>